<accession>A0A1G8U5Q6</accession>
<dbReference type="PRINTS" id="PR01713">
    <property type="entry name" value="NUCEPIMERASE"/>
</dbReference>
<sequence length="327" mass="36497">MNVLVTGGAGFIGSHIAEGLLESGHDVVALDILDPYYDLGIKERNIERCRELGDERYECIEGSITDEELVRDVVAGHDIEFIYHQAAQAGVRTSVENPKKPHEINTTGLLNLLLAADDHGVERFVNASSSSVYGEVEYLPYDEDHQNVPQSPYGVTKLAAEHYCRVWDDVYDLSTVSLRYFTVYGPRMRPNMAITNFTSRCLNGEPPVIYGDGQQTRDFTYIDDIVEANLSLLETDAADGAVMNVGSTGTITIEELAEYIVDETGADVGLEYSDPKEADARHTHADVSKAGELIDYEPSRDIREGVSQFVDWYRENRDWYEPLVLNS</sequence>
<proteinExistence type="predicted"/>
<dbReference type="SUPFAM" id="SSF51735">
    <property type="entry name" value="NAD(P)-binding Rossmann-fold domains"/>
    <property type="match status" value="1"/>
</dbReference>
<dbReference type="AlphaFoldDB" id="A0A1G8U5Q6"/>
<dbReference type="PANTHER" id="PTHR43000">
    <property type="entry name" value="DTDP-D-GLUCOSE 4,6-DEHYDRATASE-RELATED"/>
    <property type="match status" value="1"/>
</dbReference>
<reference evidence="3" key="1">
    <citation type="submission" date="2016-10" db="EMBL/GenBank/DDBJ databases">
        <authorList>
            <person name="Varghese N."/>
            <person name="Submissions S."/>
        </authorList>
    </citation>
    <scope>NUCLEOTIDE SEQUENCE [LARGE SCALE GENOMIC DNA]</scope>
    <source>
        <strain evidence="3">B4,CECT 8067,JCM 17497</strain>
    </source>
</reference>
<protein>
    <submittedName>
        <fullName evidence="2">UDP-glucose 4-epimerase</fullName>
    </submittedName>
</protein>
<dbReference type="OrthoDB" id="4907at2157"/>
<organism evidence="2 3">
    <name type="scientific">Natronorubrum texcoconense</name>
    <dbReference type="NCBI Taxonomy" id="1095776"/>
    <lineage>
        <taxon>Archaea</taxon>
        <taxon>Methanobacteriati</taxon>
        <taxon>Methanobacteriota</taxon>
        <taxon>Stenosarchaea group</taxon>
        <taxon>Halobacteria</taxon>
        <taxon>Halobacteriales</taxon>
        <taxon>Natrialbaceae</taxon>
        <taxon>Natronorubrum</taxon>
    </lineage>
</organism>
<dbReference type="InterPro" id="IPR036291">
    <property type="entry name" value="NAD(P)-bd_dom_sf"/>
</dbReference>
<evidence type="ECO:0000313" key="3">
    <source>
        <dbReference type="Proteomes" id="UP000198882"/>
    </source>
</evidence>
<keyword evidence="3" id="KW-1185">Reference proteome</keyword>
<evidence type="ECO:0000313" key="2">
    <source>
        <dbReference type="EMBL" id="SDJ48445.1"/>
    </source>
</evidence>
<dbReference type="EMBL" id="FNFE01000001">
    <property type="protein sequence ID" value="SDJ48445.1"/>
    <property type="molecule type" value="Genomic_DNA"/>
</dbReference>
<dbReference type="RefSeq" id="WP_090303221.1">
    <property type="nucleotide sequence ID" value="NZ_FNFE01000001.1"/>
</dbReference>
<dbReference type="Proteomes" id="UP000198882">
    <property type="component" value="Unassembled WGS sequence"/>
</dbReference>
<dbReference type="Gene3D" id="3.40.50.720">
    <property type="entry name" value="NAD(P)-binding Rossmann-like Domain"/>
    <property type="match status" value="1"/>
</dbReference>
<feature type="domain" description="NAD(P)-binding" evidence="1">
    <location>
        <begin position="4"/>
        <end position="308"/>
    </location>
</feature>
<evidence type="ECO:0000259" key="1">
    <source>
        <dbReference type="Pfam" id="PF16363"/>
    </source>
</evidence>
<dbReference type="STRING" id="1095776.SAMN04515672_0725"/>
<name>A0A1G8U5Q6_9EURY</name>
<dbReference type="InterPro" id="IPR016040">
    <property type="entry name" value="NAD(P)-bd_dom"/>
</dbReference>
<gene>
    <name evidence="2" type="ORF">SAMN04515672_0725</name>
</gene>
<dbReference type="Pfam" id="PF16363">
    <property type="entry name" value="GDP_Man_Dehyd"/>
    <property type="match status" value="1"/>
</dbReference>